<dbReference type="Gene3D" id="1.10.10.10">
    <property type="entry name" value="Winged helix-like DNA-binding domain superfamily/Winged helix DNA-binding domain"/>
    <property type="match status" value="1"/>
</dbReference>
<evidence type="ECO:0000259" key="2">
    <source>
        <dbReference type="SMART" id="SM00347"/>
    </source>
</evidence>
<keyword evidence="4" id="KW-1185">Reference proteome</keyword>
<dbReference type="Proteomes" id="UP001518872">
    <property type="component" value="Unassembled WGS sequence"/>
</dbReference>
<comment type="caution">
    <text evidence="3">The sequence shown here is derived from an EMBL/GenBank/DDBJ whole genome shotgun (WGS) entry which is preliminary data.</text>
</comment>
<accession>A0ABS2J3F5</accession>
<reference evidence="3 4" key="1">
    <citation type="submission" date="2021-02" db="EMBL/GenBank/DDBJ databases">
        <authorList>
            <person name="Ra J.-S."/>
        </authorList>
    </citation>
    <scope>NUCLEOTIDE SEQUENCE [LARGE SCALE GENOMIC DNA]</scope>
    <source>
        <strain evidence="3 4">MMS20-R1-14</strain>
    </source>
</reference>
<dbReference type="InterPro" id="IPR000835">
    <property type="entry name" value="HTH_MarR-typ"/>
</dbReference>
<organism evidence="3 4">
    <name type="scientific">Micromonospora humida</name>
    <dbReference type="NCBI Taxonomy" id="2809018"/>
    <lineage>
        <taxon>Bacteria</taxon>
        <taxon>Bacillati</taxon>
        <taxon>Actinomycetota</taxon>
        <taxon>Actinomycetes</taxon>
        <taxon>Micromonosporales</taxon>
        <taxon>Micromonosporaceae</taxon>
        <taxon>Micromonospora</taxon>
    </lineage>
</organism>
<evidence type="ECO:0000256" key="1">
    <source>
        <dbReference type="SAM" id="MobiDB-lite"/>
    </source>
</evidence>
<dbReference type="Pfam" id="PF12802">
    <property type="entry name" value="MarR_2"/>
    <property type="match status" value="1"/>
</dbReference>
<evidence type="ECO:0000313" key="3">
    <source>
        <dbReference type="EMBL" id="MBM7080651.1"/>
    </source>
</evidence>
<dbReference type="InterPro" id="IPR036390">
    <property type="entry name" value="WH_DNA-bd_sf"/>
</dbReference>
<sequence length="176" mass="18747">MPDEASDPALLGTRLRHLLELLDGDVAAVYADLGLPGLRPRYTPVLIALDRLGPVSIRTLAGATGVTHSAASQTIARMAADGLVTLSPGVDARHRIVTPTDRARDLLPVLHAEYAATATAARRFEAELAYPLSRLVDEALAALRRRSMRQRVADVAPQFARPTGHDPGDRPAPPTG</sequence>
<dbReference type="SMART" id="SM00347">
    <property type="entry name" value="HTH_MARR"/>
    <property type="match status" value="1"/>
</dbReference>
<proteinExistence type="predicted"/>
<dbReference type="SUPFAM" id="SSF46785">
    <property type="entry name" value="Winged helix' DNA-binding domain"/>
    <property type="match status" value="1"/>
</dbReference>
<evidence type="ECO:0000313" key="4">
    <source>
        <dbReference type="Proteomes" id="UP001518872"/>
    </source>
</evidence>
<gene>
    <name evidence="3" type="ORF">JQX11_30480</name>
</gene>
<dbReference type="EMBL" id="JAFEUC010000021">
    <property type="protein sequence ID" value="MBM7080651.1"/>
    <property type="molecule type" value="Genomic_DNA"/>
</dbReference>
<feature type="region of interest" description="Disordered" evidence="1">
    <location>
        <begin position="154"/>
        <end position="176"/>
    </location>
</feature>
<feature type="domain" description="HTH marR-type" evidence="2">
    <location>
        <begin position="31"/>
        <end position="129"/>
    </location>
</feature>
<protein>
    <submittedName>
        <fullName evidence="3">MarR family transcriptional regulator</fullName>
    </submittedName>
</protein>
<dbReference type="InterPro" id="IPR036388">
    <property type="entry name" value="WH-like_DNA-bd_sf"/>
</dbReference>
<name>A0ABS2J3F5_9ACTN</name>
<dbReference type="RefSeq" id="WP_204928374.1">
    <property type="nucleotide sequence ID" value="NZ_JAFEUC010000021.1"/>
</dbReference>